<protein>
    <recommendedName>
        <fullName evidence="5">Jasmonate O-methyltransferase</fullName>
    </recommendedName>
</protein>
<evidence type="ECO:0008006" key="5">
    <source>
        <dbReference type="Google" id="ProtNLM"/>
    </source>
</evidence>
<gene>
    <name evidence="3" type="ORF">TRITD_3Av1G260120</name>
</gene>
<dbReference type="GO" id="GO:0046872">
    <property type="term" value="F:metal ion binding"/>
    <property type="evidence" value="ECO:0007669"/>
    <property type="project" value="UniProtKB-KW"/>
</dbReference>
<dbReference type="Proteomes" id="UP000324705">
    <property type="component" value="Chromosome 3A"/>
</dbReference>
<accession>A0A9R0RYF1</accession>
<name>A0A9R0RYF1_TRITD</name>
<keyword evidence="4" id="KW-1185">Reference proteome</keyword>
<reference evidence="3 4" key="1">
    <citation type="submission" date="2017-09" db="EMBL/GenBank/DDBJ databases">
        <authorList>
            <consortium name="International Durum Wheat Genome Sequencing Consortium (IDWGSC)"/>
            <person name="Milanesi L."/>
        </authorList>
    </citation>
    <scope>NUCLEOTIDE SEQUENCE [LARGE SCALE GENOMIC DNA]</scope>
    <source>
        <strain evidence="4">cv. Svevo</strain>
    </source>
</reference>
<dbReference type="AlphaFoldDB" id="A0A9R0RYF1"/>
<proteinExistence type="predicted"/>
<dbReference type="Gene3D" id="1.10.1200.270">
    <property type="entry name" value="Methyltransferase, alpha-helical capping domain"/>
    <property type="match status" value="1"/>
</dbReference>
<evidence type="ECO:0000256" key="2">
    <source>
        <dbReference type="ARBA" id="ARBA00022842"/>
    </source>
</evidence>
<dbReference type="InterPro" id="IPR029063">
    <property type="entry name" value="SAM-dependent_MTases_sf"/>
</dbReference>
<dbReference type="InterPro" id="IPR042086">
    <property type="entry name" value="MeTrfase_capping"/>
</dbReference>
<sequence length="195" mass="22032">MVIADLGCSSGPNAIALVLIAVEAIHNHYHQFLQPPPEVSVLLNDLPDNDFNMVLKSLVTLRRSNKSIVMTGVLPGSFYERLFTSGSLHLVCSSNSLHWLSKAPEGLTMNQIPAYDIDEHTRLERRPMVLQAYAQQFRKDFTRFLELRVKEMVPGGRMVVSLAGRDSDVITPEFSPLWEFIAQILSIMVSKVWFF</sequence>
<evidence type="ECO:0000313" key="3">
    <source>
        <dbReference type="EMBL" id="VAH68726.1"/>
    </source>
</evidence>
<organism evidence="3 4">
    <name type="scientific">Triticum turgidum subsp. durum</name>
    <name type="common">Durum wheat</name>
    <name type="synonym">Triticum durum</name>
    <dbReference type="NCBI Taxonomy" id="4567"/>
    <lineage>
        <taxon>Eukaryota</taxon>
        <taxon>Viridiplantae</taxon>
        <taxon>Streptophyta</taxon>
        <taxon>Embryophyta</taxon>
        <taxon>Tracheophyta</taxon>
        <taxon>Spermatophyta</taxon>
        <taxon>Magnoliopsida</taxon>
        <taxon>Liliopsida</taxon>
        <taxon>Poales</taxon>
        <taxon>Poaceae</taxon>
        <taxon>BOP clade</taxon>
        <taxon>Pooideae</taxon>
        <taxon>Triticodae</taxon>
        <taxon>Triticeae</taxon>
        <taxon>Triticinae</taxon>
        <taxon>Triticum</taxon>
    </lineage>
</organism>
<evidence type="ECO:0000256" key="1">
    <source>
        <dbReference type="ARBA" id="ARBA00022723"/>
    </source>
</evidence>
<dbReference type="GO" id="GO:0008168">
    <property type="term" value="F:methyltransferase activity"/>
    <property type="evidence" value="ECO:0007669"/>
    <property type="project" value="InterPro"/>
</dbReference>
<dbReference type="InterPro" id="IPR005299">
    <property type="entry name" value="MeTrfase_7"/>
</dbReference>
<dbReference type="Pfam" id="PF03492">
    <property type="entry name" value="Methyltransf_7"/>
    <property type="match status" value="1"/>
</dbReference>
<keyword evidence="1" id="KW-0479">Metal-binding</keyword>
<evidence type="ECO:0000313" key="4">
    <source>
        <dbReference type="Proteomes" id="UP000324705"/>
    </source>
</evidence>
<dbReference type="EMBL" id="LT934115">
    <property type="protein sequence ID" value="VAH68726.1"/>
    <property type="molecule type" value="Genomic_DNA"/>
</dbReference>
<keyword evidence="2" id="KW-0460">Magnesium</keyword>
<dbReference type="SUPFAM" id="SSF53335">
    <property type="entry name" value="S-adenosyl-L-methionine-dependent methyltransferases"/>
    <property type="match status" value="1"/>
</dbReference>
<dbReference type="Gene3D" id="3.40.50.150">
    <property type="entry name" value="Vaccinia Virus protein VP39"/>
    <property type="match status" value="1"/>
</dbReference>
<dbReference type="PANTHER" id="PTHR31009">
    <property type="entry name" value="S-ADENOSYL-L-METHIONINE:CARBOXYL METHYLTRANSFERASE FAMILY PROTEIN"/>
    <property type="match status" value="1"/>
</dbReference>
<dbReference type="Gramene" id="TRITD3Av1G260120.3">
    <property type="protein sequence ID" value="TRITD3Av1G260120.3"/>
    <property type="gene ID" value="TRITD3Av1G260120"/>
</dbReference>